<dbReference type="Proteomes" id="UP000196027">
    <property type="component" value="Chromosome"/>
</dbReference>
<dbReference type="EMBL" id="CP021425">
    <property type="protein sequence ID" value="ARU58033.1"/>
    <property type="molecule type" value="Genomic_DNA"/>
</dbReference>
<dbReference type="AlphaFoldDB" id="A0A1Y0IF84"/>
<proteinExistence type="predicted"/>
<evidence type="ECO:0000313" key="2">
    <source>
        <dbReference type="Proteomes" id="UP000196027"/>
    </source>
</evidence>
<sequence>MPKLNITKITCDIAPFTIIYIPKLRANGIRNFKTTEKYFILKANKLLNKSNNKLSHLRKINKPTGYKNR</sequence>
<evidence type="ECO:0000313" key="1">
    <source>
        <dbReference type="EMBL" id="ARU58033.1"/>
    </source>
</evidence>
<name>A0A1Y0IF84_9GAMM</name>
<keyword evidence="2" id="KW-1185">Reference proteome</keyword>
<organism evidence="1 2">
    <name type="scientific">Oleiphilus messinensis</name>
    <dbReference type="NCBI Taxonomy" id="141451"/>
    <lineage>
        <taxon>Bacteria</taxon>
        <taxon>Pseudomonadati</taxon>
        <taxon>Pseudomonadota</taxon>
        <taxon>Gammaproteobacteria</taxon>
        <taxon>Oceanospirillales</taxon>
        <taxon>Oleiphilaceae</taxon>
        <taxon>Oleiphilus</taxon>
    </lineage>
</organism>
<reference evidence="1 2" key="1">
    <citation type="submission" date="2017-05" db="EMBL/GenBank/DDBJ databases">
        <title>Genomic insights into alkan degradation activity of Oleiphilus messinensis.</title>
        <authorList>
            <person name="Kozyavkin S.A."/>
            <person name="Slesarev A.I."/>
            <person name="Golyshin P.N."/>
            <person name="Korzhenkov A."/>
            <person name="Golyshina O.N."/>
            <person name="Toshchakov S.V."/>
        </authorList>
    </citation>
    <scope>NUCLEOTIDE SEQUENCE [LARGE SCALE GENOMIC DNA]</scope>
    <source>
        <strain evidence="1 2">ME102</strain>
    </source>
</reference>
<gene>
    <name evidence="1" type="ORF">OLMES_4015</name>
</gene>
<dbReference type="KEGG" id="ome:OLMES_4015"/>
<accession>A0A1Y0IF84</accession>
<protein>
    <submittedName>
        <fullName evidence="1">Uncharacterized protein</fullName>
    </submittedName>
</protein>